<evidence type="ECO:0000313" key="2">
    <source>
        <dbReference type="EMBL" id="TBU27563.1"/>
    </source>
</evidence>
<dbReference type="Gene3D" id="3.30.710.10">
    <property type="entry name" value="Potassium Channel Kv1.1, Chain A"/>
    <property type="match status" value="1"/>
</dbReference>
<gene>
    <name evidence="2" type="ORF">BD311DRAFT_760345</name>
</gene>
<dbReference type="EMBL" id="ML143431">
    <property type="protein sequence ID" value="TBU27563.1"/>
    <property type="molecule type" value="Genomic_DNA"/>
</dbReference>
<evidence type="ECO:0000256" key="1">
    <source>
        <dbReference type="SAM" id="MobiDB-lite"/>
    </source>
</evidence>
<dbReference type="Pfam" id="PF00651">
    <property type="entry name" value="BTB"/>
    <property type="match status" value="1"/>
</dbReference>
<dbReference type="SMART" id="SM00225">
    <property type="entry name" value="BTB"/>
    <property type="match status" value="1"/>
</dbReference>
<organism evidence="2">
    <name type="scientific">Dichomitus squalens</name>
    <dbReference type="NCBI Taxonomy" id="114155"/>
    <lineage>
        <taxon>Eukaryota</taxon>
        <taxon>Fungi</taxon>
        <taxon>Dikarya</taxon>
        <taxon>Basidiomycota</taxon>
        <taxon>Agaricomycotina</taxon>
        <taxon>Agaricomycetes</taxon>
        <taxon>Polyporales</taxon>
        <taxon>Polyporaceae</taxon>
        <taxon>Dichomitus</taxon>
    </lineage>
</organism>
<reference evidence="2" key="1">
    <citation type="submission" date="2019-01" db="EMBL/GenBank/DDBJ databases">
        <title>Draft genome sequences of three monokaryotic isolates of the white-rot basidiomycete fungus Dichomitus squalens.</title>
        <authorList>
            <consortium name="DOE Joint Genome Institute"/>
            <person name="Lopez S.C."/>
            <person name="Andreopoulos B."/>
            <person name="Pangilinan J."/>
            <person name="Lipzen A."/>
            <person name="Riley R."/>
            <person name="Ahrendt S."/>
            <person name="Ng V."/>
            <person name="Barry K."/>
            <person name="Daum C."/>
            <person name="Grigoriev I.V."/>
            <person name="Hilden K.S."/>
            <person name="Makela M.R."/>
            <person name="de Vries R.P."/>
        </authorList>
    </citation>
    <scope>NUCLEOTIDE SEQUENCE [LARGE SCALE GENOMIC DNA]</scope>
    <source>
        <strain evidence="2">OM18370.1</strain>
    </source>
</reference>
<feature type="compositionally biased region" description="Low complexity" evidence="1">
    <location>
        <begin position="11"/>
        <end position="21"/>
    </location>
</feature>
<dbReference type="Proteomes" id="UP000292957">
    <property type="component" value="Unassembled WGS sequence"/>
</dbReference>
<name>A0A4Q9NLX0_9APHY</name>
<dbReference type="OrthoDB" id="2750681at2759"/>
<dbReference type="OMA" id="FRESCKM"/>
<feature type="region of interest" description="Disordered" evidence="1">
    <location>
        <begin position="1"/>
        <end position="21"/>
    </location>
</feature>
<dbReference type="AlphaFoldDB" id="A0A4Q9NLX0"/>
<protein>
    <submittedName>
        <fullName evidence="2">Uncharacterized protein</fullName>
    </submittedName>
</protein>
<dbReference type="InterPro" id="IPR000210">
    <property type="entry name" value="BTB/POZ_dom"/>
</dbReference>
<accession>A0A4Q9NLX0</accession>
<dbReference type="InterPro" id="IPR011333">
    <property type="entry name" value="SKP1/BTB/POZ_sf"/>
</dbReference>
<dbReference type="PROSITE" id="PS50097">
    <property type="entry name" value="BTB"/>
    <property type="match status" value="1"/>
</dbReference>
<proteinExistence type="predicted"/>
<sequence length="350" mass="38724">MTLHQRPGDDGAAPAGPTSSAGIQKDNQLWLEDGSIILVAGQTGFRVHKSQLSRKSAIFRELFAVPQPIVSVDSLEGCPVVRVPDAAQELSHLLRYIYDGRSFIISTTGRPDFVKPTFATLSALMRLGHKYDIPEAIEDASSCLQSYYTTNFDVYKRLRQRDLVDLLFELREEDLDADAIETVNLAMLTGKHSLLPAAMYRCCQIDSDELIDGVQRPVRDARTVHLNADCIRLCRRGREHLIKACGRVLKVFGLLESPVRCGRCAPVAKQEGAGSIHDIELQLTTDPLELMYGSDALNALCSRCQTSMADHLAAQQRQIWCKLPVYLGIDDLEGVEMVAPSPLEGMDWAA</sequence>
<dbReference type="SUPFAM" id="SSF54695">
    <property type="entry name" value="POZ domain"/>
    <property type="match status" value="1"/>
</dbReference>